<evidence type="ECO:0000313" key="4">
    <source>
        <dbReference type="RefSeq" id="XP_022159313.1"/>
    </source>
</evidence>
<keyword evidence="1" id="KW-1133">Transmembrane helix</keyword>
<dbReference type="Gene3D" id="1.25.40.20">
    <property type="entry name" value="Ankyrin repeat-containing domain"/>
    <property type="match status" value="1"/>
</dbReference>
<evidence type="ECO:0000259" key="2">
    <source>
        <dbReference type="Pfam" id="PF13962"/>
    </source>
</evidence>
<feature type="domain" description="PGG" evidence="2">
    <location>
        <begin position="168"/>
        <end position="280"/>
    </location>
</feature>
<keyword evidence="1" id="KW-0472">Membrane</keyword>
<evidence type="ECO:0000313" key="3">
    <source>
        <dbReference type="Proteomes" id="UP000504603"/>
    </source>
</evidence>
<organism evidence="3 4">
    <name type="scientific">Momordica charantia</name>
    <name type="common">Bitter gourd</name>
    <name type="synonym">Balsam pear</name>
    <dbReference type="NCBI Taxonomy" id="3673"/>
    <lineage>
        <taxon>Eukaryota</taxon>
        <taxon>Viridiplantae</taxon>
        <taxon>Streptophyta</taxon>
        <taxon>Embryophyta</taxon>
        <taxon>Tracheophyta</taxon>
        <taxon>Spermatophyta</taxon>
        <taxon>Magnoliopsida</taxon>
        <taxon>eudicotyledons</taxon>
        <taxon>Gunneridae</taxon>
        <taxon>Pentapetalae</taxon>
        <taxon>rosids</taxon>
        <taxon>fabids</taxon>
        <taxon>Cucurbitales</taxon>
        <taxon>Cucurbitaceae</taxon>
        <taxon>Momordiceae</taxon>
        <taxon>Momordica</taxon>
    </lineage>
</organism>
<dbReference type="GO" id="GO:0016020">
    <property type="term" value="C:membrane"/>
    <property type="evidence" value="ECO:0007669"/>
    <property type="project" value="TreeGrafter"/>
</dbReference>
<dbReference type="AlphaFoldDB" id="A0A6J1DYG6"/>
<dbReference type="Pfam" id="PF13962">
    <property type="entry name" value="PGG"/>
    <property type="match status" value="1"/>
</dbReference>
<feature type="transmembrane region" description="Helical" evidence="1">
    <location>
        <begin position="175"/>
        <end position="194"/>
    </location>
</feature>
<sequence length="342" mass="38765">MVELMWEVVVDKVKKENVVDFIKHPSSMLHDAARVGNVDFLRVLLRLFPDLAWNIDDKGKNIFHVAVENRRESVFCLIYEMGDFLDFLDCLPYYFDEENVSLLQLAAKKPAKSDLNRISGAAFQMHNELLWFKGVEKIVGLTLSRNIGKQTAREVFTQEHEELVKEGEKWIKERARSCMVVATLIATVVFAAAFTVPGSVNNNTGFPMFLHDKWFTAFVLSDAIAMIASSTSILMFLSILPSCCAEDDFFFWLPYLLDIGHATLFVSVVTMLLAFGAAFFLYYGTDTAPVPLAIACAMALNQLHASIIQLNLWADAFPKLRTYWFFLVKNRTSDLIRLLSST</sequence>
<gene>
    <name evidence="4" type="primary">LOC111025722</name>
</gene>
<feature type="transmembrane region" description="Helical" evidence="1">
    <location>
        <begin position="249"/>
        <end position="282"/>
    </location>
</feature>
<proteinExistence type="predicted"/>
<dbReference type="PANTHER" id="PTHR24177">
    <property type="entry name" value="CASKIN"/>
    <property type="match status" value="1"/>
</dbReference>
<name>A0A6J1DYG6_MOMCH</name>
<keyword evidence="1" id="KW-0812">Transmembrane</keyword>
<feature type="transmembrane region" description="Helical" evidence="1">
    <location>
        <begin position="288"/>
        <end position="313"/>
    </location>
</feature>
<dbReference type="GeneID" id="111025722"/>
<dbReference type="KEGG" id="mcha:111025722"/>
<reference evidence="4" key="1">
    <citation type="submission" date="2025-08" db="UniProtKB">
        <authorList>
            <consortium name="RefSeq"/>
        </authorList>
    </citation>
    <scope>IDENTIFICATION</scope>
    <source>
        <strain evidence="4">OHB3-1</strain>
    </source>
</reference>
<evidence type="ECO:0000256" key="1">
    <source>
        <dbReference type="SAM" id="Phobius"/>
    </source>
</evidence>
<dbReference type="PANTHER" id="PTHR24177:SF292">
    <property type="entry name" value="ANKYRIN REPEAT FAMILY PROTEIN-RELATED"/>
    <property type="match status" value="1"/>
</dbReference>
<dbReference type="OrthoDB" id="1652385at2759"/>
<dbReference type="RefSeq" id="XP_022159313.1">
    <property type="nucleotide sequence ID" value="XM_022303621.1"/>
</dbReference>
<dbReference type="Proteomes" id="UP000504603">
    <property type="component" value="Unplaced"/>
</dbReference>
<dbReference type="SUPFAM" id="SSF140860">
    <property type="entry name" value="Pseudo ankyrin repeat-like"/>
    <property type="match status" value="1"/>
</dbReference>
<accession>A0A6J1DYG6</accession>
<dbReference type="InterPro" id="IPR036770">
    <property type="entry name" value="Ankyrin_rpt-contain_sf"/>
</dbReference>
<feature type="transmembrane region" description="Helical" evidence="1">
    <location>
        <begin position="214"/>
        <end position="237"/>
    </location>
</feature>
<protein>
    <submittedName>
        <fullName evidence="4">Ankyrin repeat-containing protein ITN1-like</fullName>
    </submittedName>
</protein>
<dbReference type="InterPro" id="IPR026961">
    <property type="entry name" value="PGG_dom"/>
</dbReference>
<keyword evidence="3" id="KW-1185">Reference proteome</keyword>